<evidence type="ECO:0000256" key="1">
    <source>
        <dbReference type="ARBA" id="ARBA00006845"/>
    </source>
</evidence>
<protein>
    <recommendedName>
        <fullName evidence="2">Barstar (barnase inhibitor) domain-containing protein</fullName>
    </recommendedName>
</protein>
<proteinExistence type="inferred from homology"/>
<dbReference type="KEGG" id="rtc:APU90_09920"/>
<feature type="domain" description="Barstar (barnase inhibitor)" evidence="2">
    <location>
        <begin position="4"/>
        <end position="80"/>
    </location>
</feature>
<dbReference type="Pfam" id="PF01337">
    <property type="entry name" value="Barstar"/>
    <property type="match status" value="1"/>
</dbReference>
<dbReference type="AlphaFoldDB" id="A0A2S5Y5S0"/>
<sequence>MLTEYRLYDEFAAGLQFPYYFGENRAAFDECISDFGEQEVGNGVSVTITDSDLILRDDSAKPFSWFVRSLRTAGEIWGEKIDEKQFWDRDAKPFILTLFSEEDDFPTVKSQWGAYGVDVIEAPTPPSSLYSE</sequence>
<gene>
    <name evidence="3" type="ORF">C5C51_06965</name>
</gene>
<comment type="similarity">
    <text evidence="1">Belongs to the barstar family.</text>
</comment>
<dbReference type="Proteomes" id="UP000237966">
    <property type="component" value="Unassembled WGS sequence"/>
</dbReference>
<comment type="caution">
    <text evidence="3">The sequence shown here is derived from an EMBL/GenBank/DDBJ whole genome shotgun (WGS) entry which is preliminary data.</text>
</comment>
<reference evidence="3 4" key="1">
    <citation type="submission" date="2018-02" db="EMBL/GenBank/DDBJ databases">
        <title>Bacteriophage NCPPB3778 and a type I-E CRISPR drive the evolution of the US Biological Select Agent, Rathayibacter toxicus.</title>
        <authorList>
            <person name="Davis E.W.II."/>
            <person name="Tabima J.F."/>
            <person name="Weisberg A.J."/>
            <person name="Lopes L.D."/>
            <person name="Wiseman M.S."/>
            <person name="Wiseman M.S."/>
            <person name="Pupko T."/>
            <person name="Belcher M.S."/>
            <person name="Sechler A.J."/>
            <person name="Tancos M.A."/>
            <person name="Schroeder B.K."/>
            <person name="Murray T.D."/>
            <person name="Luster D.G."/>
            <person name="Schneider W.L."/>
            <person name="Rogers E."/>
            <person name="Andreote F.D."/>
            <person name="Grunwald N.J."/>
            <person name="Putnam M.L."/>
            <person name="Chang J.H."/>
        </authorList>
    </citation>
    <scope>NUCLEOTIDE SEQUENCE [LARGE SCALE GENOMIC DNA]</scope>
    <source>
        <strain evidence="3 4">FH99</strain>
    </source>
</reference>
<accession>A0A2S5Y5S0</accession>
<dbReference type="EMBL" id="PSWU01000012">
    <property type="protein sequence ID" value="PPI14316.1"/>
    <property type="molecule type" value="Genomic_DNA"/>
</dbReference>
<dbReference type="Gene3D" id="3.30.370.10">
    <property type="entry name" value="Barstar-like"/>
    <property type="match status" value="1"/>
</dbReference>
<name>A0A2S5Y5S0_9MICO</name>
<evidence type="ECO:0000313" key="3">
    <source>
        <dbReference type="EMBL" id="PPI14316.1"/>
    </source>
</evidence>
<evidence type="ECO:0000313" key="4">
    <source>
        <dbReference type="Proteomes" id="UP000237966"/>
    </source>
</evidence>
<evidence type="ECO:0000259" key="2">
    <source>
        <dbReference type="Pfam" id="PF01337"/>
    </source>
</evidence>
<dbReference type="InterPro" id="IPR000468">
    <property type="entry name" value="Barstar"/>
</dbReference>
<dbReference type="SUPFAM" id="SSF52038">
    <property type="entry name" value="Barstar-related"/>
    <property type="match status" value="1"/>
</dbReference>
<organism evidence="3 4">
    <name type="scientific">Rathayibacter toxicus</name>
    <dbReference type="NCBI Taxonomy" id="145458"/>
    <lineage>
        <taxon>Bacteria</taxon>
        <taxon>Bacillati</taxon>
        <taxon>Actinomycetota</taxon>
        <taxon>Actinomycetes</taxon>
        <taxon>Micrococcales</taxon>
        <taxon>Microbacteriaceae</taxon>
        <taxon>Rathayibacter</taxon>
    </lineage>
</organism>
<dbReference type="InterPro" id="IPR035905">
    <property type="entry name" value="Barstar-like_sf"/>
</dbReference>